<comment type="caution">
    <text evidence="2">The sequence shown here is derived from an EMBL/GenBank/DDBJ whole genome shotgun (WGS) entry which is preliminary data.</text>
</comment>
<dbReference type="NCBIfam" id="TIGR04363">
    <property type="entry name" value="LD_lanti_pre"/>
    <property type="match status" value="1"/>
</dbReference>
<gene>
    <name evidence="2" type="primary">fxlA</name>
    <name evidence="2" type="ORF">KDA82_16710</name>
</gene>
<name>A0A8T4IQN9_9ACTN</name>
<keyword evidence="3" id="KW-1185">Reference proteome</keyword>
<protein>
    <submittedName>
        <fullName evidence="2">FxLD family lanthipeptide</fullName>
    </submittedName>
</protein>
<dbReference type="Proteomes" id="UP000675554">
    <property type="component" value="Unassembled WGS sequence"/>
</dbReference>
<sequence length="68" mass="6971">MTTETLAREAPAETHTVSAPPAPVAETGEDPFVLDVHVISDVRPDLLPTACSTDDGCKPSCASSCAST</sequence>
<evidence type="ECO:0000313" key="2">
    <source>
        <dbReference type="EMBL" id="MBR7674631.1"/>
    </source>
</evidence>
<evidence type="ECO:0000313" key="3">
    <source>
        <dbReference type="Proteomes" id="UP000675554"/>
    </source>
</evidence>
<accession>A0A8T4IQN9</accession>
<proteinExistence type="predicted"/>
<dbReference type="EMBL" id="JAGSMN010000362">
    <property type="protein sequence ID" value="MBR7674631.1"/>
    <property type="molecule type" value="Genomic_DNA"/>
</dbReference>
<dbReference type="AlphaFoldDB" id="A0A8T4IQN9"/>
<evidence type="ECO:0000256" key="1">
    <source>
        <dbReference type="SAM" id="MobiDB-lite"/>
    </source>
</evidence>
<reference evidence="2" key="1">
    <citation type="submission" date="2021-04" db="EMBL/GenBank/DDBJ databases">
        <title>Sequencing of actinobacteria type strains.</title>
        <authorList>
            <person name="Nguyen G.-S."/>
            <person name="Wentzel A."/>
        </authorList>
    </citation>
    <scope>NUCLEOTIDE SEQUENCE</scope>
    <source>
        <strain evidence="2">DSM 42095</strain>
    </source>
</reference>
<organism evidence="2 3">
    <name type="scientific">Streptomyces daliensis</name>
    <dbReference type="NCBI Taxonomy" id="299421"/>
    <lineage>
        <taxon>Bacteria</taxon>
        <taxon>Bacillati</taxon>
        <taxon>Actinomycetota</taxon>
        <taxon>Actinomycetes</taxon>
        <taxon>Kitasatosporales</taxon>
        <taxon>Streptomycetaceae</taxon>
        <taxon>Streptomyces</taxon>
    </lineage>
</organism>
<feature type="compositionally biased region" description="Basic and acidic residues" evidence="1">
    <location>
        <begin position="1"/>
        <end position="12"/>
    </location>
</feature>
<feature type="region of interest" description="Disordered" evidence="1">
    <location>
        <begin position="1"/>
        <end position="29"/>
    </location>
</feature>
<dbReference type="InterPro" id="IPR027575">
    <property type="entry name" value="LD_lanti_pre"/>
</dbReference>